<name>V4LUD2_EUTSA</name>
<proteinExistence type="predicted"/>
<gene>
    <name evidence="1" type="ORF">EUTSA_v10027170mg</name>
</gene>
<keyword evidence="2" id="KW-1185">Reference proteome</keyword>
<dbReference type="Pfam" id="PF04776">
    <property type="entry name" value="protein_MS5"/>
    <property type="match status" value="1"/>
</dbReference>
<dbReference type="Proteomes" id="UP000030689">
    <property type="component" value="Unassembled WGS sequence"/>
</dbReference>
<dbReference type="AlphaFoldDB" id="V4LUD2"/>
<reference evidence="1 2" key="1">
    <citation type="journal article" date="2013" name="Front. Plant Sci.">
        <title>The Reference Genome of the Halophytic Plant Eutrema salsugineum.</title>
        <authorList>
            <person name="Yang R."/>
            <person name="Jarvis D.E."/>
            <person name="Chen H."/>
            <person name="Beilstein M.A."/>
            <person name="Grimwood J."/>
            <person name="Jenkins J."/>
            <person name="Shu S."/>
            <person name="Prochnik S."/>
            <person name="Xin M."/>
            <person name="Ma C."/>
            <person name="Schmutz J."/>
            <person name="Wing R.A."/>
            <person name="Mitchell-Olds T."/>
            <person name="Schumaker K.S."/>
            <person name="Wang X."/>
        </authorList>
    </citation>
    <scope>NUCLEOTIDE SEQUENCE [LARGE SCALE GENOMIC DNA]</scope>
</reference>
<accession>V4LUD2</accession>
<protein>
    <submittedName>
        <fullName evidence="1">Uncharacterized protein</fullName>
    </submittedName>
</protein>
<dbReference type="EMBL" id="KI517384">
    <property type="protein sequence ID" value="ESQ54245.1"/>
    <property type="molecule type" value="Genomic_DNA"/>
</dbReference>
<feature type="non-terminal residue" evidence="1">
    <location>
        <position position="1"/>
    </location>
</feature>
<dbReference type="OMA" id="AMEPREM"/>
<dbReference type="Gramene" id="ESQ54245">
    <property type="protein sequence ID" value="ESQ54245"/>
    <property type="gene ID" value="EUTSA_v10027170mg"/>
</dbReference>
<dbReference type="InterPro" id="IPR006462">
    <property type="entry name" value="MS5"/>
</dbReference>
<evidence type="ECO:0000313" key="1">
    <source>
        <dbReference type="EMBL" id="ESQ54245.1"/>
    </source>
</evidence>
<evidence type="ECO:0000313" key="2">
    <source>
        <dbReference type="Proteomes" id="UP000030689"/>
    </source>
</evidence>
<dbReference type="PANTHER" id="PTHR31260">
    <property type="entry name" value="CYSTATIN/MONELLIN SUPERFAMILY PROTEIN"/>
    <property type="match status" value="1"/>
</dbReference>
<organism evidence="1 2">
    <name type="scientific">Eutrema salsugineum</name>
    <name type="common">Saltwater cress</name>
    <name type="synonym">Sisymbrium salsugineum</name>
    <dbReference type="NCBI Taxonomy" id="72664"/>
    <lineage>
        <taxon>Eukaryota</taxon>
        <taxon>Viridiplantae</taxon>
        <taxon>Streptophyta</taxon>
        <taxon>Embryophyta</taxon>
        <taxon>Tracheophyta</taxon>
        <taxon>Spermatophyta</taxon>
        <taxon>Magnoliopsida</taxon>
        <taxon>eudicotyledons</taxon>
        <taxon>Gunneridae</taxon>
        <taxon>Pentapetalae</taxon>
        <taxon>rosids</taxon>
        <taxon>malvids</taxon>
        <taxon>Brassicales</taxon>
        <taxon>Brassicaceae</taxon>
        <taxon>Eutremeae</taxon>
        <taxon>Eutrema</taxon>
    </lineage>
</organism>
<dbReference type="NCBIfam" id="TIGR01572">
    <property type="entry name" value="A_thl_para_3677"/>
    <property type="match status" value="1"/>
</dbReference>
<dbReference type="KEGG" id="eus:EUTSA_v10027170mg"/>
<sequence length="281" mass="32875">EKVKNPHWRSNYDYGLCARLGLYCYNFQNGTDYDFLFVRKIYRQCCYSFNNSFFITVEALNPSSDRPRLTFETCVKHNDGYAARGEGLWWETCIFRLKGSQEADDDEWDNVAINDYYKGEMPQWLSDEDRQRCYVVEGSELHHRDNWWLPLFTELAFYTIWIGELTVTEIGDYAPLRPQEVVVETRGEEEAETEPRDKLKVANAIFYISFQCADDLENGGLGDYRAVVRKTMDGKPGHMRLEVICWSEDADEESEESGSESSDFEDMIYFNGMMELTDQLC</sequence>
<dbReference type="PANTHER" id="PTHR31260:SF49">
    <property type="entry name" value="CYSTATIN DOMAIN-CONTAINING PROTEIN"/>
    <property type="match status" value="1"/>
</dbReference>